<proteinExistence type="predicted"/>
<dbReference type="SUPFAM" id="SSF82895">
    <property type="entry name" value="TSP-1 type 1 repeat"/>
    <property type="match status" value="1"/>
</dbReference>
<gene>
    <name evidence="2" type="ORF">NTEN_LOCUS17701</name>
</gene>
<evidence type="ECO:0000313" key="3">
    <source>
        <dbReference type="Proteomes" id="UP000479000"/>
    </source>
</evidence>
<dbReference type="OrthoDB" id="365605at2759"/>
<feature type="non-terminal residue" evidence="2">
    <location>
        <position position="78"/>
    </location>
</feature>
<dbReference type="InterPro" id="IPR043973">
    <property type="entry name" value="TSP1_CCN"/>
</dbReference>
<dbReference type="Gene3D" id="2.20.100.10">
    <property type="entry name" value="Thrombospondin type-1 (TSP1) repeat"/>
    <property type="match status" value="1"/>
</dbReference>
<feature type="domain" description="CCN TSP1" evidence="1">
    <location>
        <begin position="27"/>
        <end position="63"/>
    </location>
</feature>
<evidence type="ECO:0000313" key="2">
    <source>
        <dbReference type="EMBL" id="CAB0013028.1"/>
    </source>
</evidence>
<keyword evidence="3" id="KW-1185">Reference proteome</keyword>
<dbReference type="GO" id="GO:0007165">
    <property type="term" value="P:signal transduction"/>
    <property type="evidence" value="ECO:0007669"/>
    <property type="project" value="InterPro"/>
</dbReference>
<dbReference type="InterPro" id="IPR036383">
    <property type="entry name" value="TSP1_rpt_sf"/>
</dbReference>
<evidence type="ECO:0000259" key="1">
    <source>
        <dbReference type="Pfam" id="PF19035"/>
    </source>
</evidence>
<dbReference type="Proteomes" id="UP000479000">
    <property type="component" value="Unassembled WGS sequence"/>
</dbReference>
<dbReference type="InterPro" id="IPR000884">
    <property type="entry name" value="TSP1_rpt"/>
</dbReference>
<reference evidence="2 3" key="1">
    <citation type="submission" date="2020-02" db="EMBL/GenBank/DDBJ databases">
        <authorList>
            <person name="Ferguson B K."/>
        </authorList>
    </citation>
    <scope>NUCLEOTIDE SEQUENCE [LARGE SCALE GENOMIC DNA]</scope>
</reference>
<accession>A0A6H5H626</accession>
<dbReference type="AlphaFoldDB" id="A0A6H5H626"/>
<name>A0A6H5H626_9HEMI</name>
<sequence length="78" mass="8817">MIVVNKNQIPNVFVIAAERPPDCEWLPWSSCSDSCGAGFSRRSGNSPLCRPQNETRLCQLRPCPAPSTQHHKPHHRLR</sequence>
<dbReference type="PROSITE" id="PS50092">
    <property type="entry name" value="TSP1"/>
    <property type="match status" value="1"/>
</dbReference>
<organism evidence="2 3">
    <name type="scientific">Nesidiocoris tenuis</name>
    <dbReference type="NCBI Taxonomy" id="355587"/>
    <lineage>
        <taxon>Eukaryota</taxon>
        <taxon>Metazoa</taxon>
        <taxon>Ecdysozoa</taxon>
        <taxon>Arthropoda</taxon>
        <taxon>Hexapoda</taxon>
        <taxon>Insecta</taxon>
        <taxon>Pterygota</taxon>
        <taxon>Neoptera</taxon>
        <taxon>Paraneoptera</taxon>
        <taxon>Hemiptera</taxon>
        <taxon>Heteroptera</taxon>
        <taxon>Panheteroptera</taxon>
        <taxon>Cimicomorpha</taxon>
        <taxon>Miridae</taxon>
        <taxon>Dicyphina</taxon>
        <taxon>Nesidiocoris</taxon>
    </lineage>
</organism>
<protein>
    <recommendedName>
        <fullName evidence="1">CCN TSP1 domain-containing protein</fullName>
    </recommendedName>
</protein>
<dbReference type="Pfam" id="PF19035">
    <property type="entry name" value="TSP1_CCN"/>
    <property type="match status" value="1"/>
</dbReference>
<dbReference type="EMBL" id="CADCXU010025838">
    <property type="protein sequence ID" value="CAB0013028.1"/>
    <property type="molecule type" value="Genomic_DNA"/>
</dbReference>